<accession>A0A067PW71</accession>
<evidence type="ECO:0000313" key="2">
    <source>
        <dbReference type="Proteomes" id="UP000027265"/>
    </source>
</evidence>
<sequence>MKFRIHPEGTSIECRNGKVKRLPGTRRWNEFQVQSIEYDVEASMSIHTPTHPPEGTRSLLCSAPGTPVRPSRALKSPQDCLPHYRPLCAWMSQLPGVSDELICADPLIVRGIKLKQSFDSLPILFVSAPP</sequence>
<dbReference type="InParanoid" id="A0A067PW71"/>
<evidence type="ECO:0000313" key="1">
    <source>
        <dbReference type="EMBL" id="KDQ58939.1"/>
    </source>
</evidence>
<proteinExistence type="predicted"/>
<name>A0A067PW71_9AGAM</name>
<gene>
    <name evidence="1" type="ORF">JAAARDRAFT_33665</name>
</gene>
<dbReference type="Proteomes" id="UP000027265">
    <property type="component" value="Unassembled WGS sequence"/>
</dbReference>
<protein>
    <submittedName>
        <fullName evidence="1">Uncharacterized protein</fullName>
    </submittedName>
</protein>
<reference evidence="2" key="1">
    <citation type="journal article" date="2014" name="Proc. Natl. Acad. Sci. U.S.A.">
        <title>Extensive sampling of basidiomycete genomes demonstrates inadequacy of the white-rot/brown-rot paradigm for wood decay fungi.</title>
        <authorList>
            <person name="Riley R."/>
            <person name="Salamov A.A."/>
            <person name="Brown D.W."/>
            <person name="Nagy L.G."/>
            <person name="Floudas D."/>
            <person name="Held B.W."/>
            <person name="Levasseur A."/>
            <person name="Lombard V."/>
            <person name="Morin E."/>
            <person name="Otillar R."/>
            <person name="Lindquist E.A."/>
            <person name="Sun H."/>
            <person name="LaButti K.M."/>
            <person name="Schmutz J."/>
            <person name="Jabbour D."/>
            <person name="Luo H."/>
            <person name="Baker S.E."/>
            <person name="Pisabarro A.G."/>
            <person name="Walton J.D."/>
            <person name="Blanchette R.A."/>
            <person name="Henrissat B."/>
            <person name="Martin F."/>
            <person name="Cullen D."/>
            <person name="Hibbett D.S."/>
            <person name="Grigoriev I.V."/>
        </authorList>
    </citation>
    <scope>NUCLEOTIDE SEQUENCE [LARGE SCALE GENOMIC DNA]</scope>
    <source>
        <strain evidence="2">MUCL 33604</strain>
    </source>
</reference>
<organism evidence="1 2">
    <name type="scientific">Jaapia argillacea MUCL 33604</name>
    <dbReference type="NCBI Taxonomy" id="933084"/>
    <lineage>
        <taxon>Eukaryota</taxon>
        <taxon>Fungi</taxon>
        <taxon>Dikarya</taxon>
        <taxon>Basidiomycota</taxon>
        <taxon>Agaricomycotina</taxon>
        <taxon>Agaricomycetes</taxon>
        <taxon>Agaricomycetidae</taxon>
        <taxon>Jaapiales</taxon>
        <taxon>Jaapiaceae</taxon>
        <taxon>Jaapia</taxon>
    </lineage>
</organism>
<dbReference type="AlphaFoldDB" id="A0A067PW71"/>
<keyword evidence="2" id="KW-1185">Reference proteome</keyword>
<dbReference type="EMBL" id="KL197716">
    <property type="protein sequence ID" value="KDQ58939.1"/>
    <property type="molecule type" value="Genomic_DNA"/>
</dbReference>
<dbReference type="HOGENOM" id="CLU_1938486_0_0_1"/>